<sequence length="159" mass="18561">MLVIYNNMQKKALLKSFFIFLFMGISLPAFSCNPFDKELNAGKAIVFIIDGAENTQSEQYADWSHYLNQFSSDNTKTYVFHKISKDKLKGIIHNADKYNTPYSMIFMKNGKPDYFYEGPVIEPQIYRFIELTYEGKPVKPEYLLQYAPDKVSIKFKKCD</sequence>
<accession>A0A3B0XTJ2</accession>
<protein>
    <submittedName>
        <fullName evidence="2">Uncharacterized protein</fullName>
    </submittedName>
</protein>
<gene>
    <name evidence="2" type="ORF">MNBD_GAMMA11-2173</name>
</gene>
<dbReference type="EMBL" id="UOFG01000090">
    <property type="protein sequence ID" value="VAW59686.1"/>
    <property type="molecule type" value="Genomic_DNA"/>
</dbReference>
<dbReference type="AlphaFoldDB" id="A0A3B0XTJ2"/>
<evidence type="ECO:0000256" key="1">
    <source>
        <dbReference type="SAM" id="Phobius"/>
    </source>
</evidence>
<evidence type="ECO:0000313" key="2">
    <source>
        <dbReference type="EMBL" id="VAW59686.1"/>
    </source>
</evidence>
<keyword evidence="1" id="KW-1133">Transmembrane helix</keyword>
<reference evidence="2" key="1">
    <citation type="submission" date="2018-06" db="EMBL/GenBank/DDBJ databases">
        <authorList>
            <person name="Zhirakovskaya E."/>
        </authorList>
    </citation>
    <scope>NUCLEOTIDE SEQUENCE</scope>
</reference>
<keyword evidence="1" id="KW-0812">Transmembrane</keyword>
<organism evidence="2">
    <name type="scientific">hydrothermal vent metagenome</name>
    <dbReference type="NCBI Taxonomy" id="652676"/>
    <lineage>
        <taxon>unclassified sequences</taxon>
        <taxon>metagenomes</taxon>
        <taxon>ecological metagenomes</taxon>
    </lineage>
</organism>
<dbReference type="InterPro" id="IPR036249">
    <property type="entry name" value="Thioredoxin-like_sf"/>
</dbReference>
<dbReference type="SUPFAM" id="SSF52833">
    <property type="entry name" value="Thioredoxin-like"/>
    <property type="match status" value="1"/>
</dbReference>
<feature type="transmembrane region" description="Helical" evidence="1">
    <location>
        <begin position="12"/>
        <end position="30"/>
    </location>
</feature>
<name>A0A3B0XTJ2_9ZZZZ</name>
<keyword evidence="1" id="KW-0472">Membrane</keyword>
<proteinExistence type="predicted"/>